<dbReference type="InterPro" id="IPR010730">
    <property type="entry name" value="HET"/>
</dbReference>
<dbReference type="PANTHER" id="PTHR24148">
    <property type="entry name" value="ANKYRIN REPEAT DOMAIN-CONTAINING PROTEIN 39 HOMOLOG-RELATED"/>
    <property type="match status" value="1"/>
</dbReference>
<evidence type="ECO:0000313" key="3">
    <source>
        <dbReference type="EMBL" id="KAK4212512.1"/>
    </source>
</evidence>
<dbReference type="Proteomes" id="UP001301769">
    <property type="component" value="Unassembled WGS sequence"/>
</dbReference>
<dbReference type="Pfam" id="PF06985">
    <property type="entry name" value="HET"/>
    <property type="match status" value="1"/>
</dbReference>
<dbReference type="PANTHER" id="PTHR24148:SF78">
    <property type="entry name" value="HETEROKARYON INCOMPATIBILITY DOMAIN-CONTAINING PROTEIN"/>
    <property type="match status" value="1"/>
</dbReference>
<reference evidence="3" key="2">
    <citation type="submission" date="2023-05" db="EMBL/GenBank/DDBJ databases">
        <authorList>
            <consortium name="Lawrence Berkeley National Laboratory"/>
            <person name="Steindorff A."/>
            <person name="Hensen N."/>
            <person name="Bonometti L."/>
            <person name="Westerberg I."/>
            <person name="Brannstrom I.O."/>
            <person name="Guillou S."/>
            <person name="Cros-Aarteil S."/>
            <person name="Calhoun S."/>
            <person name="Haridas S."/>
            <person name="Kuo A."/>
            <person name="Mondo S."/>
            <person name="Pangilinan J."/>
            <person name="Riley R."/>
            <person name="Labutti K."/>
            <person name="Andreopoulos B."/>
            <person name="Lipzen A."/>
            <person name="Chen C."/>
            <person name="Yanf M."/>
            <person name="Daum C."/>
            <person name="Ng V."/>
            <person name="Clum A."/>
            <person name="Ohm R."/>
            <person name="Martin F."/>
            <person name="Silar P."/>
            <person name="Natvig D."/>
            <person name="Lalanne C."/>
            <person name="Gautier V."/>
            <person name="Ament-Velasquez S.L."/>
            <person name="Kruys A."/>
            <person name="Hutchinson M.I."/>
            <person name="Powell A.J."/>
            <person name="Barry K."/>
            <person name="Miller A.N."/>
            <person name="Grigoriev I.V."/>
            <person name="Debuchy R."/>
            <person name="Gladieux P."/>
            <person name="Thoren M.H."/>
            <person name="Johannesson H."/>
        </authorList>
    </citation>
    <scope>NUCLEOTIDE SEQUENCE</scope>
    <source>
        <strain evidence="3">PSN293</strain>
    </source>
</reference>
<dbReference type="PROSITE" id="PS50297">
    <property type="entry name" value="ANK_REP_REGION"/>
    <property type="match status" value="2"/>
</dbReference>
<feature type="repeat" description="ANK" evidence="1">
    <location>
        <begin position="732"/>
        <end position="765"/>
    </location>
</feature>
<evidence type="ECO:0000259" key="2">
    <source>
        <dbReference type="Pfam" id="PF06985"/>
    </source>
</evidence>
<feature type="repeat" description="ANK" evidence="1">
    <location>
        <begin position="597"/>
        <end position="629"/>
    </location>
</feature>
<comment type="caution">
    <text evidence="3">The sequence shown here is derived from an EMBL/GenBank/DDBJ whole genome shotgun (WGS) entry which is preliminary data.</text>
</comment>
<dbReference type="EMBL" id="MU858125">
    <property type="protein sequence ID" value="KAK4212512.1"/>
    <property type="molecule type" value="Genomic_DNA"/>
</dbReference>
<feature type="domain" description="Heterokaryon incompatibility" evidence="2">
    <location>
        <begin position="38"/>
        <end position="193"/>
    </location>
</feature>
<accession>A0AAN7B740</accession>
<dbReference type="Gene3D" id="1.25.40.20">
    <property type="entry name" value="Ankyrin repeat-containing domain"/>
    <property type="match status" value="2"/>
</dbReference>
<dbReference type="PROSITE" id="PS50088">
    <property type="entry name" value="ANK_REPEAT"/>
    <property type="match status" value="3"/>
</dbReference>
<keyword evidence="1" id="KW-0040">ANK repeat</keyword>
<feature type="repeat" description="ANK" evidence="1">
    <location>
        <begin position="630"/>
        <end position="663"/>
    </location>
</feature>
<evidence type="ECO:0000313" key="4">
    <source>
        <dbReference type="Proteomes" id="UP001301769"/>
    </source>
</evidence>
<protein>
    <recommendedName>
        <fullName evidence="2">Heterokaryon incompatibility domain-containing protein</fullName>
    </recommendedName>
</protein>
<dbReference type="SMART" id="SM00248">
    <property type="entry name" value="ANK"/>
    <property type="match status" value="6"/>
</dbReference>
<keyword evidence="4" id="KW-1185">Reference proteome</keyword>
<gene>
    <name evidence="3" type="ORF">QBC37DRAFT_465677</name>
</gene>
<name>A0AAN7B740_9PEZI</name>
<evidence type="ECO:0000256" key="1">
    <source>
        <dbReference type="PROSITE-ProRule" id="PRU00023"/>
    </source>
</evidence>
<dbReference type="AlphaFoldDB" id="A0AAN7B740"/>
<sequence length="798" mass="89509">MTQLKPESFEIGDGGLICCELFLASLTPDTDTQSPIPYHALSYVWGSGSERRYIQVNGRSFQVTVNLHEALRCLQLPDHERIIWVDAVCINQKNPREQGHQVRQMGQIYKTAGLVIYWLGVQTDHTKFCLDALHAFQERVRDVTYEGWTWQQWRDLWQSWAVKRKHSDPSLEREGLRTLLHSPWFRRVWILQEVANSQFAEVLCGKLSVRAGLFALAPQLMGVQTEAHTQAVLDMMPGPFRRDSWFSESRDLYTLLEKFGSSEATDPRDLVYALLGLSSDASPHIQPDYEKNEQEVVQAVFPFLYHIDLNLQAKFCGPATLQDLCKRVSFFNEVALEVAAANEISGDCVTKFILSRSPRVNVRESTLEAAARNGAKRRILLIMLRQHLGQLTRSTTSMVKNTRESLVETAASNEPNGGRILEYLLRHPQGHFSVTEKVLFTAVRNRAKGRGLIQICFSSCGDELLPMLTQRLVEAAVENDSCGKDIISDFMERRGGPYKITDQIIRIAASSPVRGVRLLNTLMVNQEESDQSKILPVLDWVAKSNPYIPLFRQAVTVQDDDLKQALVMACRHSTKAVEILLEHGASANLEDLSFYDLSPSPLSSAVFAGQAETVRLLIRHGAFVNQRDMRGRTPLLLAAETGSLTIVQELLKCDRVDVNLADHQNALFGLFRMTVTSGRPDILEALLTHGLLRLSQSDVDLAMRWGARLGHLALVDIVIGKWGARVNSTTRHGWTALMRAAEFGHVAVVESLIDNWGADINAVNVIGKSRWTALLLAAEEGHSAVVDAIRKRDSMNFQ</sequence>
<dbReference type="InterPro" id="IPR036770">
    <property type="entry name" value="Ankyrin_rpt-contain_sf"/>
</dbReference>
<dbReference type="Pfam" id="PF12796">
    <property type="entry name" value="Ank_2"/>
    <property type="match status" value="2"/>
</dbReference>
<dbReference type="SUPFAM" id="SSF48403">
    <property type="entry name" value="Ankyrin repeat"/>
    <property type="match status" value="1"/>
</dbReference>
<dbReference type="InterPro" id="IPR002110">
    <property type="entry name" value="Ankyrin_rpt"/>
</dbReference>
<dbReference type="InterPro" id="IPR052895">
    <property type="entry name" value="HetReg/Transcr_Mod"/>
</dbReference>
<proteinExistence type="predicted"/>
<organism evidence="3 4">
    <name type="scientific">Rhypophila decipiens</name>
    <dbReference type="NCBI Taxonomy" id="261697"/>
    <lineage>
        <taxon>Eukaryota</taxon>
        <taxon>Fungi</taxon>
        <taxon>Dikarya</taxon>
        <taxon>Ascomycota</taxon>
        <taxon>Pezizomycotina</taxon>
        <taxon>Sordariomycetes</taxon>
        <taxon>Sordariomycetidae</taxon>
        <taxon>Sordariales</taxon>
        <taxon>Naviculisporaceae</taxon>
        <taxon>Rhypophila</taxon>
    </lineage>
</organism>
<reference evidence="3" key="1">
    <citation type="journal article" date="2023" name="Mol. Phylogenet. Evol.">
        <title>Genome-scale phylogeny and comparative genomics of the fungal order Sordariales.</title>
        <authorList>
            <person name="Hensen N."/>
            <person name="Bonometti L."/>
            <person name="Westerberg I."/>
            <person name="Brannstrom I.O."/>
            <person name="Guillou S."/>
            <person name="Cros-Aarteil S."/>
            <person name="Calhoun S."/>
            <person name="Haridas S."/>
            <person name="Kuo A."/>
            <person name="Mondo S."/>
            <person name="Pangilinan J."/>
            <person name="Riley R."/>
            <person name="LaButti K."/>
            <person name="Andreopoulos B."/>
            <person name="Lipzen A."/>
            <person name="Chen C."/>
            <person name="Yan M."/>
            <person name="Daum C."/>
            <person name="Ng V."/>
            <person name="Clum A."/>
            <person name="Steindorff A."/>
            <person name="Ohm R.A."/>
            <person name="Martin F."/>
            <person name="Silar P."/>
            <person name="Natvig D.O."/>
            <person name="Lalanne C."/>
            <person name="Gautier V."/>
            <person name="Ament-Velasquez S.L."/>
            <person name="Kruys A."/>
            <person name="Hutchinson M.I."/>
            <person name="Powell A.J."/>
            <person name="Barry K."/>
            <person name="Miller A.N."/>
            <person name="Grigoriev I.V."/>
            <person name="Debuchy R."/>
            <person name="Gladieux P."/>
            <person name="Hiltunen Thoren M."/>
            <person name="Johannesson H."/>
        </authorList>
    </citation>
    <scope>NUCLEOTIDE SEQUENCE</scope>
    <source>
        <strain evidence="3">PSN293</strain>
    </source>
</reference>